<gene>
    <name evidence="2" type="ORF">SAMN04488570_1155</name>
</gene>
<reference evidence="3" key="1">
    <citation type="submission" date="2016-10" db="EMBL/GenBank/DDBJ databases">
        <authorList>
            <person name="Varghese N."/>
            <person name="Submissions S."/>
        </authorList>
    </citation>
    <scope>NUCLEOTIDE SEQUENCE [LARGE SCALE GENOMIC DNA]</scope>
    <source>
        <strain evidence="3">DSM 22127</strain>
    </source>
</reference>
<proteinExistence type="predicted"/>
<organism evidence="2 3">
    <name type="scientific">Nocardioides scoriae</name>
    <dbReference type="NCBI Taxonomy" id="642780"/>
    <lineage>
        <taxon>Bacteria</taxon>
        <taxon>Bacillati</taxon>
        <taxon>Actinomycetota</taxon>
        <taxon>Actinomycetes</taxon>
        <taxon>Propionibacteriales</taxon>
        <taxon>Nocardioidaceae</taxon>
        <taxon>Nocardioides</taxon>
    </lineage>
</organism>
<accession>A0A1H1PJ60</accession>
<evidence type="ECO:0000313" key="3">
    <source>
        <dbReference type="Proteomes" id="UP000198859"/>
    </source>
</evidence>
<dbReference type="STRING" id="642780.SAMN04488570_1155"/>
<evidence type="ECO:0000256" key="1">
    <source>
        <dbReference type="SAM" id="MobiDB-lite"/>
    </source>
</evidence>
<keyword evidence="3" id="KW-1185">Reference proteome</keyword>
<dbReference type="EMBL" id="LT629757">
    <property type="protein sequence ID" value="SDS11174.1"/>
    <property type="molecule type" value="Genomic_DNA"/>
</dbReference>
<feature type="compositionally biased region" description="Low complexity" evidence="1">
    <location>
        <begin position="15"/>
        <end position="26"/>
    </location>
</feature>
<name>A0A1H1PJ60_9ACTN</name>
<dbReference type="OrthoDB" id="4883460at2"/>
<protein>
    <submittedName>
        <fullName evidence="2">Uncharacterized protein</fullName>
    </submittedName>
</protein>
<dbReference type="AlphaFoldDB" id="A0A1H1PJ60"/>
<feature type="region of interest" description="Disordered" evidence="1">
    <location>
        <begin position="1"/>
        <end position="29"/>
    </location>
</feature>
<dbReference type="RefSeq" id="WP_091727123.1">
    <property type="nucleotide sequence ID" value="NZ_LT629757.1"/>
</dbReference>
<evidence type="ECO:0000313" key="2">
    <source>
        <dbReference type="EMBL" id="SDS11174.1"/>
    </source>
</evidence>
<dbReference type="Proteomes" id="UP000198859">
    <property type="component" value="Chromosome I"/>
</dbReference>
<sequence length="75" mass="7858">MSDPTQAPVSPVPTPAAFAARPVAPRGGDAEAEVERVLATLQQLDEAPVSEHVVVFEQAHESLRRVLSGESAARG</sequence>